<dbReference type="SUPFAM" id="SSF160369">
    <property type="entry name" value="Ribosomal protein L10-like"/>
    <property type="match status" value="1"/>
</dbReference>
<sequence>MPVSKRNRVVSLTQAKKKGLEHKEKLIKDVRHAVEKYNCLYIFSVENMRNNKLKDVREEWKGTSKLILGKNKVLQVALGRSSENEIADNLHK</sequence>
<accession>A0A1V9XW23</accession>
<dbReference type="GO" id="GO:0003723">
    <property type="term" value="F:RNA binding"/>
    <property type="evidence" value="ECO:0007669"/>
    <property type="project" value="TreeGrafter"/>
</dbReference>
<dbReference type="STRING" id="418985.A0A1V9XW23"/>
<proteinExistence type="inferred from homology"/>
<dbReference type="InterPro" id="IPR043141">
    <property type="entry name" value="Ribosomal_uL10-like_sf"/>
</dbReference>
<comment type="similarity">
    <text evidence="1">Belongs to the universal ribosomal protein uL10 family.</text>
</comment>
<evidence type="ECO:0000313" key="3">
    <source>
        <dbReference type="Proteomes" id="UP000192247"/>
    </source>
</evidence>
<protein>
    <submittedName>
        <fullName evidence="2">mRNA turnover protein 4-like</fullName>
    </submittedName>
</protein>
<dbReference type="Proteomes" id="UP000192247">
    <property type="component" value="Unassembled WGS sequence"/>
</dbReference>
<organism evidence="2 3">
    <name type="scientific">Tropilaelaps mercedesae</name>
    <dbReference type="NCBI Taxonomy" id="418985"/>
    <lineage>
        <taxon>Eukaryota</taxon>
        <taxon>Metazoa</taxon>
        <taxon>Ecdysozoa</taxon>
        <taxon>Arthropoda</taxon>
        <taxon>Chelicerata</taxon>
        <taxon>Arachnida</taxon>
        <taxon>Acari</taxon>
        <taxon>Parasitiformes</taxon>
        <taxon>Mesostigmata</taxon>
        <taxon>Gamasina</taxon>
        <taxon>Dermanyssoidea</taxon>
        <taxon>Laelapidae</taxon>
        <taxon>Tropilaelaps</taxon>
    </lineage>
</organism>
<dbReference type="GO" id="GO:0000956">
    <property type="term" value="P:nuclear-transcribed mRNA catabolic process"/>
    <property type="evidence" value="ECO:0007669"/>
    <property type="project" value="TreeGrafter"/>
</dbReference>
<keyword evidence="3" id="KW-1185">Reference proteome</keyword>
<dbReference type="Pfam" id="PF00466">
    <property type="entry name" value="Ribosomal_L10"/>
    <property type="match status" value="1"/>
</dbReference>
<dbReference type="EMBL" id="MNPL01003395">
    <property type="protein sequence ID" value="OQR77558.1"/>
    <property type="molecule type" value="Genomic_DNA"/>
</dbReference>
<dbReference type="GO" id="GO:0005730">
    <property type="term" value="C:nucleolus"/>
    <property type="evidence" value="ECO:0007669"/>
    <property type="project" value="TreeGrafter"/>
</dbReference>
<dbReference type="GO" id="GO:0006364">
    <property type="term" value="P:rRNA processing"/>
    <property type="evidence" value="ECO:0007669"/>
    <property type="project" value="TreeGrafter"/>
</dbReference>
<dbReference type="AlphaFoldDB" id="A0A1V9XW23"/>
<dbReference type="GO" id="GO:0030687">
    <property type="term" value="C:preribosome, large subunit precursor"/>
    <property type="evidence" value="ECO:0007669"/>
    <property type="project" value="TreeGrafter"/>
</dbReference>
<dbReference type="OrthoDB" id="10262308at2759"/>
<gene>
    <name evidence="2" type="ORF">BIW11_07013</name>
</gene>
<dbReference type="PANTHER" id="PTHR45841:SF1">
    <property type="entry name" value="MRNA TURNOVER PROTEIN 4 HOMOLOG"/>
    <property type="match status" value="1"/>
</dbReference>
<evidence type="ECO:0000313" key="2">
    <source>
        <dbReference type="EMBL" id="OQR77558.1"/>
    </source>
</evidence>
<dbReference type="PANTHER" id="PTHR45841">
    <property type="entry name" value="MRNA TURNOVER PROTEIN 4 MRTO4"/>
    <property type="match status" value="1"/>
</dbReference>
<dbReference type="GO" id="GO:0042273">
    <property type="term" value="P:ribosomal large subunit biogenesis"/>
    <property type="evidence" value="ECO:0007669"/>
    <property type="project" value="TreeGrafter"/>
</dbReference>
<reference evidence="2 3" key="1">
    <citation type="journal article" date="2017" name="Gigascience">
        <title>Draft genome of the honey bee ectoparasitic mite, Tropilaelaps mercedesae, is shaped by the parasitic life history.</title>
        <authorList>
            <person name="Dong X."/>
            <person name="Armstrong S.D."/>
            <person name="Xia D."/>
            <person name="Makepeace B.L."/>
            <person name="Darby A.C."/>
            <person name="Kadowaki T."/>
        </authorList>
    </citation>
    <scope>NUCLEOTIDE SEQUENCE [LARGE SCALE GENOMIC DNA]</scope>
    <source>
        <strain evidence="2">Wuxi-XJTLU</strain>
    </source>
</reference>
<dbReference type="InParanoid" id="A0A1V9XW23"/>
<feature type="non-terminal residue" evidence="2">
    <location>
        <position position="92"/>
    </location>
</feature>
<dbReference type="Gene3D" id="3.30.70.1730">
    <property type="match status" value="1"/>
</dbReference>
<evidence type="ECO:0000256" key="1">
    <source>
        <dbReference type="ARBA" id="ARBA00008889"/>
    </source>
</evidence>
<dbReference type="InterPro" id="IPR001790">
    <property type="entry name" value="Ribosomal_uL10"/>
</dbReference>
<comment type="caution">
    <text evidence="2">The sequence shown here is derived from an EMBL/GenBank/DDBJ whole genome shotgun (WGS) entry which is preliminary data.</text>
</comment>
<name>A0A1V9XW23_9ACAR</name>
<dbReference type="InterPro" id="IPR051742">
    <property type="entry name" value="Ribosome_Assembly_uL10"/>
</dbReference>